<evidence type="ECO:0000256" key="1">
    <source>
        <dbReference type="ARBA" id="ARBA00022857"/>
    </source>
</evidence>
<dbReference type="Pfam" id="PF00106">
    <property type="entry name" value="adh_short"/>
    <property type="match status" value="1"/>
</dbReference>
<dbReference type="Proteomes" id="UP001497453">
    <property type="component" value="Chromosome 4"/>
</dbReference>
<accession>A0ABP1DMU7</accession>
<dbReference type="Gene3D" id="3.40.50.720">
    <property type="entry name" value="NAD(P)-binding Rossmann-like Domain"/>
    <property type="match status" value="1"/>
</dbReference>
<dbReference type="EMBL" id="OZ037947">
    <property type="protein sequence ID" value="CAL1708269.1"/>
    <property type="molecule type" value="Genomic_DNA"/>
</dbReference>
<evidence type="ECO:0000313" key="3">
    <source>
        <dbReference type="EMBL" id="CAL1708269.1"/>
    </source>
</evidence>
<evidence type="ECO:0000256" key="2">
    <source>
        <dbReference type="RuleBase" id="RU000363"/>
    </source>
</evidence>
<reference evidence="4" key="1">
    <citation type="submission" date="2024-04" db="EMBL/GenBank/DDBJ databases">
        <authorList>
            <person name="Shaw F."/>
            <person name="Minotto A."/>
        </authorList>
    </citation>
    <scope>NUCLEOTIDE SEQUENCE [LARGE SCALE GENOMIC DNA]</scope>
</reference>
<dbReference type="InterPro" id="IPR036291">
    <property type="entry name" value="NAD(P)-bd_dom_sf"/>
</dbReference>
<name>A0ABP1DMU7_9APHY</name>
<evidence type="ECO:0000313" key="4">
    <source>
        <dbReference type="Proteomes" id="UP001497453"/>
    </source>
</evidence>
<dbReference type="PRINTS" id="PR00081">
    <property type="entry name" value="GDHRDH"/>
</dbReference>
<dbReference type="InterPro" id="IPR020904">
    <property type="entry name" value="Sc_DH/Rdtase_CS"/>
</dbReference>
<protein>
    <submittedName>
        <fullName evidence="3">Uncharacterized protein</fullName>
    </submittedName>
</protein>
<dbReference type="PANTHER" id="PTHR42820">
    <property type="entry name" value="SHORT-CHAIN DEHYDROGENASE REDUCTASE"/>
    <property type="match status" value="1"/>
</dbReference>
<dbReference type="PANTHER" id="PTHR42820:SF1">
    <property type="entry name" value="SHORT-CHAIN DEHYDROGENASE_REDUCTASE FAMILY PROTEIN"/>
    <property type="match status" value="1"/>
</dbReference>
<comment type="similarity">
    <text evidence="2">Belongs to the short-chain dehydrogenases/reductases (SDR) family.</text>
</comment>
<organism evidence="3 4">
    <name type="scientific">Somion occarium</name>
    <dbReference type="NCBI Taxonomy" id="3059160"/>
    <lineage>
        <taxon>Eukaryota</taxon>
        <taxon>Fungi</taxon>
        <taxon>Dikarya</taxon>
        <taxon>Basidiomycota</taxon>
        <taxon>Agaricomycotina</taxon>
        <taxon>Agaricomycetes</taxon>
        <taxon>Polyporales</taxon>
        <taxon>Cerrenaceae</taxon>
        <taxon>Somion</taxon>
    </lineage>
</organism>
<dbReference type="SUPFAM" id="SSF51735">
    <property type="entry name" value="NAD(P)-binding Rossmann-fold domains"/>
    <property type="match status" value="1"/>
</dbReference>
<gene>
    <name evidence="3" type="ORF">GFSPODELE1_LOCUS6776</name>
</gene>
<sequence>MSTTSTRVAIITGGAQGIGEAIALRLADEDINVVIFDVKGKESLLESLVKKIEAKGRKAFYVVGDVTNEADIKGAVDKTVETFGGLDIMVANAGILFMKPITECTPEDFNRVLGVNTLGVMLAFKHAAQQMIKQGRGGRIIGASSLSGKQGMADVSLYCASKFAVRGMTQATALELQKHNITVNSYAPGLILTPMVVHPDDDKHGGLGSVVLMNPALKPGTKGATPSVVAELVAYLIKPEAHFVTGQTITIDGGQYFD</sequence>
<keyword evidence="1" id="KW-0521">NADP</keyword>
<dbReference type="PROSITE" id="PS00061">
    <property type="entry name" value="ADH_SHORT"/>
    <property type="match status" value="1"/>
</dbReference>
<dbReference type="PRINTS" id="PR00080">
    <property type="entry name" value="SDRFAMILY"/>
</dbReference>
<keyword evidence="4" id="KW-1185">Reference proteome</keyword>
<proteinExistence type="inferred from homology"/>
<dbReference type="InterPro" id="IPR002347">
    <property type="entry name" value="SDR_fam"/>
</dbReference>